<gene>
    <name evidence="5" type="ORF">D6U18_07795</name>
</gene>
<dbReference type="AlphaFoldDB" id="A0ABD7IRG4"/>
<dbReference type="InterPro" id="IPR013780">
    <property type="entry name" value="Glyco_hydro_b"/>
</dbReference>
<evidence type="ECO:0000256" key="1">
    <source>
        <dbReference type="ARBA" id="ARBA00008061"/>
    </source>
</evidence>
<dbReference type="NCBIfam" id="NF008183">
    <property type="entry name" value="PRK10933.1"/>
    <property type="match status" value="1"/>
</dbReference>
<dbReference type="SUPFAM" id="SSF51445">
    <property type="entry name" value="(Trans)glycosidases"/>
    <property type="match status" value="1"/>
</dbReference>
<accession>A0ABD7IRG4</accession>
<dbReference type="Proteomes" id="UP000276249">
    <property type="component" value="Unassembled WGS sequence"/>
</dbReference>
<dbReference type="InterPro" id="IPR045857">
    <property type="entry name" value="O16G_dom_2"/>
</dbReference>
<dbReference type="EMBL" id="RDCJ01000076">
    <property type="protein sequence ID" value="RMW48191.1"/>
    <property type="molecule type" value="Genomic_DNA"/>
</dbReference>
<dbReference type="RefSeq" id="WP_122217756.1">
    <property type="nucleotide sequence ID" value="NZ_RDCJ01000076.1"/>
</dbReference>
<comment type="similarity">
    <text evidence="1">Belongs to the glycosyl hydrolase 13 family.</text>
</comment>
<dbReference type="Pfam" id="PF00128">
    <property type="entry name" value="Alpha-amylase"/>
    <property type="match status" value="1"/>
</dbReference>
<dbReference type="Gene3D" id="3.90.400.10">
    <property type="entry name" value="Oligo-1,6-glucosidase, Domain 2"/>
    <property type="match status" value="1"/>
</dbReference>
<dbReference type="FunFam" id="3.20.20.80:FF:000064">
    <property type="entry name" value="Oligo-1,6-glucosidase"/>
    <property type="match status" value="2"/>
</dbReference>
<sequence length="571" mass="66322">MEKWWKNAVVYQVYPSSYQDSNNDGIGDLPGITKRLDYIKKLGVDIVWLSPIYKSPQVDNGYDISDYRAINPDFGSMQDFDRLLEKAHDLGLKIMMDLVVNHTSDENKWFEESRKSTTNPYRDYYIWRDGKDGMVPNNWGSFFRGPAWKYDEQTGQYYLHLFAPQQPDLNWENPNVRHSVYDMMNWWASKGVDGFRMDVINYISKPAGLPNAKLQPDEDLGNPEPLVANGPRVHEFLQEMNQNVMSKHKMVTVGEAPAVTTDEAMKYANLNGKELDMVFQFEHMGLDGNANPVLGHWSDRRASLTDLRDNLTKWQEALAGKAWNSLYWNNHDQPRVVSRFGNDSTEEYRVLSAKMLATMLHFQQGTPFIFEGEEIGMTNSYFKKLSDYVDLDSINTYHQFVDKQHLVDSQTMLKYLALHSRDNARTPMQWDSSENGGFSKHEPWEHVNPNYKHINVEQSLSDPNSVFYYYQKLIKLRHELPVITDGRYSLVKGNEDDKEVYAYTRQDQTTTLLIVLNYTENTLDRDYQVPEDADLIISNYADDQGKTLRPYEAKVYKLKHESQNIGNPLAH</sequence>
<evidence type="ECO:0000313" key="5">
    <source>
        <dbReference type="EMBL" id="RMW48191.1"/>
    </source>
</evidence>
<feature type="domain" description="Glycosyl hydrolase family 13 catalytic" evidence="4">
    <location>
        <begin position="12"/>
        <end position="425"/>
    </location>
</feature>
<name>A0ABD7IRG4_LACPE</name>
<dbReference type="SMART" id="SM00642">
    <property type="entry name" value="Aamy"/>
    <property type="match status" value="1"/>
</dbReference>
<keyword evidence="3" id="KW-0326">Glycosidase</keyword>
<evidence type="ECO:0000313" key="6">
    <source>
        <dbReference type="Proteomes" id="UP000276249"/>
    </source>
</evidence>
<dbReference type="InterPro" id="IPR017853">
    <property type="entry name" value="GH"/>
</dbReference>
<dbReference type="FunFam" id="3.90.400.10:FF:000002">
    <property type="entry name" value="Sucrose isomerase"/>
    <property type="match status" value="1"/>
</dbReference>
<dbReference type="Gene3D" id="2.60.40.1180">
    <property type="entry name" value="Golgi alpha-mannosidase II"/>
    <property type="match status" value="1"/>
</dbReference>
<keyword evidence="2" id="KW-0378">Hydrolase</keyword>
<evidence type="ECO:0000256" key="2">
    <source>
        <dbReference type="ARBA" id="ARBA00022801"/>
    </source>
</evidence>
<evidence type="ECO:0000256" key="3">
    <source>
        <dbReference type="ARBA" id="ARBA00023295"/>
    </source>
</evidence>
<comment type="caution">
    <text evidence="5">The sequence shown here is derived from an EMBL/GenBank/DDBJ whole genome shotgun (WGS) entry which is preliminary data.</text>
</comment>
<reference evidence="5 6" key="1">
    <citation type="submission" date="2018-10" db="EMBL/GenBank/DDBJ databases">
        <title>Genome sequences of five Lactobacillus pentosus strains isolated from brines of traditionally fermented spanish-style green table olives and differences between them.</title>
        <authorList>
            <person name="Jimenez Diaz R."/>
        </authorList>
    </citation>
    <scope>NUCLEOTIDE SEQUENCE [LARGE SCALE GENOMIC DNA]</scope>
    <source>
        <strain evidence="5 6">IG10</strain>
    </source>
</reference>
<proteinExistence type="inferred from homology"/>
<dbReference type="PANTHER" id="PTHR10357:SF184">
    <property type="entry name" value="OLIGO-1,6-GLUCOSIDASE 1"/>
    <property type="match status" value="1"/>
</dbReference>
<organism evidence="5 6">
    <name type="scientific">Lactiplantibacillus pentosus</name>
    <name type="common">Lactobacillus pentosus</name>
    <dbReference type="NCBI Taxonomy" id="1589"/>
    <lineage>
        <taxon>Bacteria</taxon>
        <taxon>Bacillati</taxon>
        <taxon>Bacillota</taxon>
        <taxon>Bacilli</taxon>
        <taxon>Lactobacillales</taxon>
        <taxon>Lactobacillaceae</taxon>
        <taxon>Lactiplantibacillus</taxon>
    </lineage>
</organism>
<dbReference type="CDD" id="cd11333">
    <property type="entry name" value="AmyAc_SI_OligoGlu_DGase"/>
    <property type="match status" value="1"/>
</dbReference>
<dbReference type="Gene3D" id="3.20.20.80">
    <property type="entry name" value="Glycosidases"/>
    <property type="match status" value="1"/>
</dbReference>
<dbReference type="GO" id="GO:0016798">
    <property type="term" value="F:hydrolase activity, acting on glycosyl bonds"/>
    <property type="evidence" value="ECO:0007669"/>
    <property type="project" value="UniProtKB-KW"/>
</dbReference>
<evidence type="ECO:0000259" key="4">
    <source>
        <dbReference type="SMART" id="SM00642"/>
    </source>
</evidence>
<dbReference type="PANTHER" id="PTHR10357">
    <property type="entry name" value="ALPHA-AMYLASE FAMILY MEMBER"/>
    <property type="match status" value="1"/>
</dbReference>
<protein>
    <submittedName>
        <fullName evidence="5">Alpha-glucosidase</fullName>
    </submittedName>
</protein>
<dbReference type="SUPFAM" id="SSF51011">
    <property type="entry name" value="Glycosyl hydrolase domain"/>
    <property type="match status" value="1"/>
</dbReference>
<dbReference type="InterPro" id="IPR006047">
    <property type="entry name" value="GH13_cat_dom"/>
</dbReference>